<organism evidence="6">
    <name type="scientific">marine metagenome</name>
    <dbReference type="NCBI Taxonomy" id="408172"/>
    <lineage>
        <taxon>unclassified sequences</taxon>
        <taxon>metagenomes</taxon>
        <taxon>ecological metagenomes</taxon>
    </lineage>
</organism>
<dbReference type="InterPro" id="IPR045170">
    <property type="entry name" value="MTOX"/>
</dbReference>
<dbReference type="InterPro" id="IPR006076">
    <property type="entry name" value="FAD-dep_OxRdtase"/>
</dbReference>
<reference evidence="6" key="1">
    <citation type="submission" date="2018-05" db="EMBL/GenBank/DDBJ databases">
        <authorList>
            <person name="Lanie J.A."/>
            <person name="Ng W.-L."/>
            <person name="Kazmierczak K.M."/>
            <person name="Andrzejewski T.M."/>
            <person name="Davidsen T.M."/>
            <person name="Wayne K.J."/>
            <person name="Tettelin H."/>
            <person name="Glass J.I."/>
            <person name="Rusch D."/>
            <person name="Podicherti R."/>
            <person name="Tsui H.-C.T."/>
            <person name="Winkler M.E."/>
        </authorList>
    </citation>
    <scope>NUCLEOTIDE SEQUENCE</scope>
</reference>
<dbReference type="GO" id="GO:0008115">
    <property type="term" value="F:sarcosine oxidase activity"/>
    <property type="evidence" value="ECO:0007669"/>
    <property type="project" value="TreeGrafter"/>
</dbReference>
<evidence type="ECO:0000313" key="6">
    <source>
        <dbReference type="EMBL" id="SVD18795.1"/>
    </source>
</evidence>
<keyword evidence="2" id="KW-0285">Flavoprotein</keyword>
<dbReference type="Gene3D" id="3.30.9.10">
    <property type="entry name" value="D-Amino Acid Oxidase, subunit A, domain 2"/>
    <property type="match status" value="1"/>
</dbReference>
<dbReference type="InterPro" id="IPR036188">
    <property type="entry name" value="FAD/NAD-bd_sf"/>
</dbReference>
<protein>
    <recommendedName>
        <fullName evidence="5">FAD dependent oxidoreductase domain-containing protein</fullName>
    </recommendedName>
</protein>
<name>A0A382TAG5_9ZZZZ</name>
<feature type="non-terminal residue" evidence="6">
    <location>
        <position position="188"/>
    </location>
</feature>
<dbReference type="AlphaFoldDB" id="A0A382TAG5"/>
<dbReference type="Pfam" id="PF01266">
    <property type="entry name" value="DAO"/>
    <property type="match status" value="1"/>
</dbReference>
<evidence type="ECO:0000256" key="4">
    <source>
        <dbReference type="ARBA" id="ARBA00023002"/>
    </source>
</evidence>
<dbReference type="PANTHER" id="PTHR10961:SF7">
    <property type="entry name" value="FAD DEPENDENT OXIDOREDUCTASE DOMAIN-CONTAINING PROTEIN"/>
    <property type="match status" value="1"/>
</dbReference>
<gene>
    <name evidence="6" type="ORF">METZ01_LOCUS371649</name>
</gene>
<dbReference type="PANTHER" id="PTHR10961">
    <property type="entry name" value="PEROXISOMAL SARCOSINE OXIDASE"/>
    <property type="match status" value="1"/>
</dbReference>
<keyword evidence="4" id="KW-0560">Oxidoreductase</keyword>
<keyword evidence="3" id="KW-0274">FAD</keyword>
<evidence type="ECO:0000256" key="2">
    <source>
        <dbReference type="ARBA" id="ARBA00022630"/>
    </source>
</evidence>
<evidence type="ECO:0000256" key="3">
    <source>
        <dbReference type="ARBA" id="ARBA00022827"/>
    </source>
</evidence>
<comment type="cofactor">
    <cofactor evidence="1">
        <name>FAD</name>
        <dbReference type="ChEBI" id="CHEBI:57692"/>
    </cofactor>
</comment>
<evidence type="ECO:0000256" key="1">
    <source>
        <dbReference type="ARBA" id="ARBA00001974"/>
    </source>
</evidence>
<dbReference type="EMBL" id="UINC01134944">
    <property type="protein sequence ID" value="SVD18795.1"/>
    <property type="molecule type" value="Genomic_DNA"/>
</dbReference>
<dbReference type="SUPFAM" id="SSF51905">
    <property type="entry name" value="FAD/NAD(P)-binding domain"/>
    <property type="match status" value="1"/>
</dbReference>
<evidence type="ECO:0000259" key="5">
    <source>
        <dbReference type="Pfam" id="PF01266"/>
    </source>
</evidence>
<proteinExistence type="predicted"/>
<feature type="domain" description="FAD dependent oxidoreductase" evidence="5">
    <location>
        <begin position="2"/>
        <end position="177"/>
    </location>
</feature>
<sequence>MAGLSAAAALSEMGIKNIALFEAQKLANANGSSFGESRMYREMYSDPFLCKLAKESNKLWSKQESLSNKPLRKEHGLLFYGESWDEETIEGSIPGAQKVMDEQNIPYEFLSSEKISKRFPITPKDHFVGLFEPSAGAILSDKAIDNWIQIIKRNGNQIFEDCRIKKINEKDNQLEIIENNSVSFDQLI</sequence>
<dbReference type="Gene3D" id="3.50.50.60">
    <property type="entry name" value="FAD/NAD(P)-binding domain"/>
    <property type="match status" value="1"/>
</dbReference>
<dbReference type="GO" id="GO:0050660">
    <property type="term" value="F:flavin adenine dinucleotide binding"/>
    <property type="evidence" value="ECO:0007669"/>
    <property type="project" value="InterPro"/>
</dbReference>
<accession>A0A382TAG5</accession>